<organism evidence="1">
    <name type="scientific">marine metagenome</name>
    <dbReference type="NCBI Taxonomy" id="408172"/>
    <lineage>
        <taxon>unclassified sequences</taxon>
        <taxon>metagenomes</taxon>
        <taxon>ecological metagenomes</taxon>
    </lineage>
</organism>
<dbReference type="AlphaFoldDB" id="A0A382FQ09"/>
<feature type="non-terminal residue" evidence="1">
    <location>
        <position position="1"/>
    </location>
</feature>
<name>A0A382FQ09_9ZZZZ</name>
<dbReference type="EMBL" id="UINC01051049">
    <property type="protein sequence ID" value="SVB64739.1"/>
    <property type="molecule type" value="Genomic_DNA"/>
</dbReference>
<accession>A0A382FQ09</accession>
<gene>
    <name evidence="1" type="ORF">METZ01_LOCUS217593</name>
</gene>
<evidence type="ECO:0000313" key="1">
    <source>
        <dbReference type="EMBL" id="SVB64739.1"/>
    </source>
</evidence>
<protein>
    <submittedName>
        <fullName evidence="1">Uncharacterized protein</fullName>
    </submittedName>
</protein>
<reference evidence="1" key="1">
    <citation type="submission" date="2018-05" db="EMBL/GenBank/DDBJ databases">
        <authorList>
            <person name="Lanie J.A."/>
            <person name="Ng W.-L."/>
            <person name="Kazmierczak K.M."/>
            <person name="Andrzejewski T.M."/>
            <person name="Davidsen T.M."/>
            <person name="Wayne K.J."/>
            <person name="Tettelin H."/>
            <person name="Glass J.I."/>
            <person name="Rusch D."/>
            <person name="Podicherti R."/>
            <person name="Tsui H.-C.T."/>
            <person name="Winkler M.E."/>
        </authorList>
    </citation>
    <scope>NUCLEOTIDE SEQUENCE</scope>
</reference>
<proteinExistence type="predicted"/>
<sequence>ITYIYNGVVLEQPFVVFMTHSPNYLHLR</sequence>